<protein>
    <submittedName>
        <fullName evidence="2">Internal virion protein</fullName>
    </submittedName>
</protein>
<feature type="region of interest" description="Disordered" evidence="1">
    <location>
        <begin position="1"/>
        <end position="47"/>
    </location>
</feature>
<keyword evidence="3" id="KW-1185">Reference proteome</keyword>
<evidence type="ECO:0000313" key="3">
    <source>
        <dbReference type="Proteomes" id="UP000221958"/>
    </source>
</evidence>
<sequence length="1273" mass="137988">MAEPTLITDPRIYGGPAVPDTPVPEFVPRGPADPGTAPPYSAPEGVQQDQLGKDTMSAAVGQQQIEQNARPIATAGESVRAAAKTWTTTRAFESLTVPDFAVDFEFDPKPYINHAPMMLSTDEHRFLARSRSEAEYEYRLNAVTDQRKLYQQMGDHPILSTIVGMADPVYFGIDLASLGVGRAFSAVGAGIKAQRLATFASAAGATYEVGKMTQDVAPVSDNEVIFNALVNGAAGAAFYRAGKFVPRDPAWPSDELAQAVNKLKGTEMGVEKRIVNEVQDVADTPLMTNNPRGLSMLKEQGVLPDHQVGDAYSYLSKHVNDTTYGPMVRTLMDEQGELLGKLPVFESELAGKRSFYNSGTHTMHMHAADTESPFIAVHEAVHGLTVHKLQYGIENPGSAHGRIASQLENIRQDVLEYIKRTGVTDSNTKYFARDPYEFVAGLYSGNNEFAQTLARMPAQGSTNTLARMVNVVRKLLGIPPSQENALTSAIGLSNDLMKLKLDVKMRNTGDILNFAPPSGTAQQMMQTVIQRQETLAEKTGNKLSWSLHKTMSNLGTEGKRIADALVDDPVNMRGDSVVSQRVAIRNDLYAHQYTYEDLLKNTMAEQGAGLFQRLTQPRKAAEVQARVERQVYAELLRRENAVRNGLPHHDPSVAEHITKLADAHDAATKSALRELKAAGATGADAVQEMAGYMPRRWSITAIEGIEEKLMAGGLTQKAARQQVKDMVAQGIASANPTMAAQTTQDVAAAIIERARRKGYFEDSAIARGTGTDGTVELRNILEQANLPAARVQAAVDAITGAVDEAGKQGALKHRIAIDTTASSTLPDGQRMSIIDLLDTNVSRNLENYLDASAGNAALSRKGLGTPTAIQQLRSEYLHGIETEAGRKEAANLFDQTINSLRGLPTGEALSDGMRKLQAATQMVGLASSGLWQMTEYANAMAKYGMVKTTKEILRNMPVFRTLLGEMEHNVDTATSLHNILTRNSSQDMRLRPFVQKMEDGFEMPMSDAMLLSATQAKQLVPYINAMKFIHHHQAETVANLIVDTLQRAVKGEPKAVEALGKYGLDAHHLGSVRSDILANGMDTARWSDATWAQVRGPLGKMMDDSVLKNRTGEIPAFAQFSSLGKFIFTFRSFVLGAHNKVLAGTIGREGFGGLGLLMLYQFPMTIAASQANSVMRGKPETDINKLSLQALAQMGSMGMFGELWGVVSGEKQQFGASGLIALDRLYKTGASAFQGRWGAAGSSAINSIPLLSIIPGVKAMAETLKSDPKHKKE</sequence>
<proteinExistence type="predicted"/>
<evidence type="ECO:0000313" key="2">
    <source>
        <dbReference type="EMBL" id="APU03187.1"/>
    </source>
</evidence>
<organism evidence="2 3">
    <name type="scientific">Ralstonia phage phiAp1</name>
    <dbReference type="NCBI Taxonomy" id="2783867"/>
    <lineage>
        <taxon>Viruses</taxon>
        <taxon>Duplodnaviria</taxon>
        <taxon>Heunggongvirae</taxon>
        <taxon>Uroviricota</taxon>
        <taxon>Caudoviricetes</taxon>
        <taxon>Autographivirales</taxon>
        <taxon>Autoscriptoviridae</taxon>
        <taxon>Ayakvirus</taxon>
        <taxon>Ayakvirus Ap1</taxon>
    </lineage>
</organism>
<dbReference type="Proteomes" id="UP000221958">
    <property type="component" value="Segment"/>
</dbReference>
<name>A0A1L7DS62_9CAUD</name>
<accession>A0A1L7DS62</accession>
<reference evidence="3" key="1">
    <citation type="submission" date="2016-11" db="EMBL/GenBank/DDBJ databases">
        <authorList>
            <person name="Xavier A.S."/>
            <person name="Silva F.P."/>
            <person name="Vidigal P.M.P."/>
            <person name="Lima T.T.M."/>
            <person name="Souza F.O."/>
            <person name="Alfenas-Zerbini P."/>
        </authorList>
    </citation>
    <scope>NUCLEOTIDE SEQUENCE [LARGE SCALE GENOMIC DNA]</scope>
</reference>
<dbReference type="EMBL" id="KY117485">
    <property type="protein sequence ID" value="APU03187.1"/>
    <property type="molecule type" value="Genomic_DNA"/>
</dbReference>
<evidence type="ECO:0000256" key="1">
    <source>
        <dbReference type="SAM" id="MobiDB-lite"/>
    </source>
</evidence>
<gene>
    <name evidence="2" type="ORF">phiAp1_46</name>
</gene>